<dbReference type="OrthoDB" id="2340070at2"/>
<protein>
    <recommendedName>
        <fullName evidence="4">O-antigen ligase like membrane protein</fullName>
    </recommendedName>
</protein>
<evidence type="ECO:0000256" key="1">
    <source>
        <dbReference type="SAM" id="Phobius"/>
    </source>
</evidence>
<keyword evidence="3" id="KW-1185">Reference proteome</keyword>
<organism evidence="2 3">
    <name type="scientific">Sharpea azabuensis</name>
    <dbReference type="NCBI Taxonomy" id="322505"/>
    <lineage>
        <taxon>Bacteria</taxon>
        <taxon>Bacillati</taxon>
        <taxon>Bacillota</taxon>
        <taxon>Erysipelotrichia</taxon>
        <taxon>Erysipelotrichales</taxon>
        <taxon>Coprobacillaceae</taxon>
        <taxon>Sharpea</taxon>
    </lineage>
</organism>
<feature type="transmembrane region" description="Helical" evidence="1">
    <location>
        <begin position="328"/>
        <end position="350"/>
    </location>
</feature>
<feature type="transmembrane region" description="Helical" evidence="1">
    <location>
        <begin position="221"/>
        <end position="238"/>
    </location>
</feature>
<reference evidence="3" key="1">
    <citation type="submission" date="2016-10" db="EMBL/GenBank/DDBJ databases">
        <authorList>
            <person name="Varghese N."/>
            <person name="Submissions S."/>
        </authorList>
    </citation>
    <scope>NUCLEOTIDE SEQUENCE [LARGE SCALE GENOMIC DNA]</scope>
    <source>
        <strain evidence="3">DSM 20406</strain>
    </source>
</reference>
<evidence type="ECO:0008006" key="4">
    <source>
        <dbReference type="Google" id="ProtNLM"/>
    </source>
</evidence>
<keyword evidence="1" id="KW-0472">Membrane</keyword>
<feature type="transmembrane region" description="Helical" evidence="1">
    <location>
        <begin position="67"/>
        <end position="84"/>
    </location>
</feature>
<proteinExistence type="predicted"/>
<feature type="transmembrane region" description="Helical" evidence="1">
    <location>
        <begin position="121"/>
        <end position="139"/>
    </location>
</feature>
<gene>
    <name evidence="2" type="ORF">SAMN04487834_10984</name>
</gene>
<name>A0A1H6XL78_9FIRM</name>
<evidence type="ECO:0000313" key="3">
    <source>
        <dbReference type="Proteomes" id="UP000183028"/>
    </source>
</evidence>
<keyword evidence="1" id="KW-0812">Transmembrane</keyword>
<dbReference type="eggNOG" id="ENOG5031JFJ">
    <property type="taxonomic scope" value="Bacteria"/>
</dbReference>
<feature type="transmembrane region" description="Helical" evidence="1">
    <location>
        <begin position="40"/>
        <end position="60"/>
    </location>
</feature>
<dbReference type="RefSeq" id="WP_074732851.1">
    <property type="nucleotide sequence ID" value="NZ_FNYK01000098.1"/>
</dbReference>
<dbReference type="AlphaFoldDB" id="A0A1H6XL78"/>
<accession>A0A1H6XL78</accession>
<dbReference type="Proteomes" id="UP000183028">
    <property type="component" value="Unassembled WGS sequence"/>
</dbReference>
<feature type="transmembrane region" description="Helical" evidence="1">
    <location>
        <begin position="172"/>
        <end position="192"/>
    </location>
</feature>
<feature type="transmembrane region" description="Helical" evidence="1">
    <location>
        <begin position="10"/>
        <end position="28"/>
    </location>
</feature>
<sequence>MKIKISQTKIFLILFFLFDMRLMYLLPLPTVLSGNATNKMLLSIFSIILFFLFAVSHKLYFGKYTHCLITLFLIILLNSLNANLKFGYSLSQVIWPVIPFCIFLLYFIFMRYLKSEQNLHFFIKIGELFWSILCILFLIQRVLYLRNHTIILQLNGILPDYYFWHPELGFRIYHVFEGFLRVFILCLGYICIKNNFKQCKSEIITLLLSIASVVLVDRSRYYLFLLILGLISIFLWTLRNSKHFGKIIMVVIGIFIGFVFINNLWLSMSQSISENTGSSFARFNAISYYLNLFKKNILFGLSMVSPDEGNSMYYFVHGQAGIFHYDDIGIIGTLTKLGVFGLIWYIYIIIKSSLLVVKTKGKNKALSVGLMIMMIISSITQSYLDSQRLMSLLFTFILIELNYSYPELEY</sequence>
<feature type="transmembrane region" description="Helical" evidence="1">
    <location>
        <begin position="365"/>
        <end position="383"/>
    </location>
</feature>
<feature type="transmembrane region" description="Helical" evidence="1">
    <location>
        <begin position="90"/>
        <end position="109"/>
    </location>
</feature>
<keyword evidence="1" id="KW-1133">Transmembrane helix</keyword>
<feature type="transmembrane region" description="Helical" evidence="1">
    <location>
        <begin position="247"/>
        <end position="266"/>
    </location>
</feature>
<evidence type="ECO:0000313" key="2">
    <source>
        <dbReference type="EMBL" id="SEJ29823.1"/>
    </source>
</evidence>
<dbReference type="EMBL" id="FNYK01000098">
    <property type="protein sequence ID" value="SEJ29823.1"/>
    <property type="molecule type" value="Genomic_DNA"/>
</dbReference>